<dbReference type="Proteomes" id="UP001314229">
    <property type="component" value="Unassembled WGS sequence"/>
</dbReference>
<name>A0AAV1N3W0_SCOSC</name>
<dbReference type="AlphaFoldDB" id="A0AAV1N3W0"/>
<evidence type="ECO:0000256" key="1">
    <source>
        <dbReference type="SAM" id="MobiDB-lite"/>
    </source>
</evidence>
<accession>A0AAV1N3W0</accession>
<evidence type="ECO:0000313" key="2">
    <source>
        <dbReference type="EMBL" id="CAK6953948.1"/>
    </source>
</evidence>
<reference evidence="2 3" key="1">
    <citation type="submission" date="2024-01" db="EMBL/GenBank/DDBJ databases">
        <authorList>
            <person name="Alioto T."/>
            <person name="Alioto T."/>
            <person name="Gomez Garrido J."/>
        </authorList>
    </citation>
    <scope>NUCLEOTIDE SEQUENCE [LARGE SCALE GENOMIC DNA]</scope>
</reference>
<protein>
    <submittedName>
        <fullName evidence="2">Uncharacterized protein</fullName>
    </submittedName>
</protein>
<comment type="caution">
    <text evidence="2">The sequence shown here is derived from an EMBL/GenBank/DDBJ whole genome shotgun (WGS) entry which is preliminary data.</text>
</comment>
<proteinExistence type="predicted"/>
<dbReference type="EMBL" id="CAWUFR010000015">
    <property type="protein sequence ID" value="CAK6953948.1"/>
    <property type="molecule type" value="Genomic_DNA"/>
</dbReference>
<feature type="region of interest" description="Disordered" evidence="1">
    <location>
        <begin position="1"/>
        <end position="75"/>
    </location>
</feature>
<feature type="compositionally biased region" description="Basic and acidic residues" evidence="1">
    <location>
        <begin position="60"/>
        <end position="75"/>
    </location>
</feature>
<evidence type="ECO:0000313" key="3">
    <source>
        <dbReference type="Proteomes" id="UP001314229"/>
    </source>
</evidence>
<gene>
    <name evidence="2" type="ORF">FSCOSCO3_A022212</name>
</gene>
<feature type="compositionally biased region" description="Polar residues" evidence="1">
    <location>
        <begin position="35"/>
        <end position="46"/>
    </location>
</feature>
<keyword evidence="3" id="KW-1185">Reference proteome</keyword>
<organism evidence="2 3">
    <name type="scientific">Scomber scombrus</name>
    <name type="common">Atlantic mackerel</name>
    <name type="synonym">Scomber vernalis</name>
    <dbReference type="NCBI Taxonomy" id="13677"/>
    <lineage>
        <taxon>Eukaryota</taxon>
        <taxon>Metazoa</taxon>
        <taxon>Chordata</taxon>
        <taxon>Craniata</taxon>
        <taxon>Vertebrata</taxon>
        <taxon>Euteleostomi</taxon>
        <taxon>Actinopterygii</taxon>
        <taxon>Neopterygii</taxon>
        <taxon>Teleostei</taxon>
        <taxon>Neoteleostei</taxon>
        <taxon>Acanthomorphata</taxon>
        <taxon>Pelagiaria</taxon>
        <taxon>Scombriformes</taxon>
        <taxon>Scombridae</taxon>
        <taxon>Scomber</taxon>
    </lineage>
</organism>
<sequence length="75" mass="8263">MENQASRPLGTDVCSPLDSSQSATEAVQEPCPLTTPYSHKSFTPGTEENFAHRMTRKQANGKEKHSDTHVDMANM</sequence>